<dbReference type="PANTHER" id="PTHR42997:SF1">
    <property type="entry name" value="AP-4-A PHOSPHORYLASE"/>
    <property type="match status" value="1"/>
</dbReference>
<accession>A0A1C3ULG1</accession>
<dbReference type="Gene3D" id="3.30.428.10">
    <property type="entry name" value="HIT-like"/>
    <property type="match status" value="1"/>
</dbReference>
<dbReference type="Proteomes" id="UP000199205">
    <property type="component" value="Unassembled WGS sequence"/>
</dbReference>
<dbReference type="OrthoDB" id="9784774at2"/>
<evidence type="ECO:0000259" key="2">
    <source>
        <dbReference type="PROSITE" id="PS51084"/>
    </source>
</evidence>
<dbReference type="InterPro" id="IPR052908">
    <property type="entry name" value="AP-4-A_phosphorylase"/>
</dbReference>
<proteinExistence type="predicted"/>
<feature type="short sequence motif" description="Histidine triad motif" evidence="1">
    <location>
        <begin position="100"/>
        <end position="104"/>
    </location>
</feature>
<dbReference type="RefSeq" id="WP_092573241.1">
    <property type="nucleotide sequence ID" value="NZ_FMAF01000002.1"/>
</dbReference>
<dbReference type="PROSITE" id="PS51084">
    <property type="entry name" value="HIT_2"/>
    <property type="match status" value="1"/>
</dbReference>
<dbReference type="InterPro" id="IPR011146">
    <property type="entry name" value="HIT-like"/>
</dbReference>
<evidence type="ECO:0000256" key="1">
    <source>
        <dbReference type="PROSITE-ProRule" id="PRU00464"/>
    </source>
</evidence>
<dbReference type="PANTHER" id="PTHR42997">
    <property type="entry name" value="HIT FAMILY HYDROLASE"/>
    <property type="match status" value="1"/>
</dbReference>
<organism evidence="3 4">
    <name type="scientific">Rhizobium lusitanum</name>
    <dbReference type="NCBI Taxonomy" id="293958"/>
    <lineage>
        <taxon>Bacteria</taxon>
        <taxon>Pseudomonadati</taxon>
        <taxon>Pseudomonadota</taxon>
        <taxon>Alphaproteobacteria</taxon>
        <taxon>Hyphomicrobiales</taxon>
        <taxon>Rhizobiaceae</taxon>
        <taxon>Rhizobium/Agrobacterium group</taxon>
        <taxon>Rhizobium</taxon>
    </lineage>
</organism>
<protein>
    <submittedName>
        <fullName evidence="3">HIT domain-containing protein</fullName>
    </submittedName>
</protein>
<evidence type="ECO:0000313" key="4">
    <source>
        <dbReference type="Proteomes" id="UP000199205"/>
    </source>
</evidence>
<reference evidence="4" key="1">
    <citation type="submission" date="2016-08" db="EMBL/GenBank/DDBJ databases">
        <authorList>
            <person name="Varghese N."/>
            <person name="Submissions Spin"/>
        </authorList>
    </citation>
    <scope>NUCLEOTIDE SEQUENCE [LARGE SCALE GENOMIC DNA]</scope>
    <source>
        <strain evidence="4">P1-7</strain>
    </source>
</reference>
<dbReference type="InterPro" id="IPR036265">
    <property type="entry name" value="HIT-like_sf"/>
</dbReference>
<dbReference type="GO" id="GO:0003824">
    <property type="term" value="F:catalytic activity"/>
    <property type="evidence" value="ECO:0007669"/>
    <property type="project" value="InterPro"/>
</dbReference>
<gene>
    <name evidence="3" type="ORF">GA0061101_102595</name>
</gene>
<dbReference type="SUPFAM" id="SSF54197">
    <property type="entry name" value="HIT-like"/>
    <property type="match status" value="1"/>
</dbReference>
<dbReference type="PROSITE" id="PS00892">
    <property type="entry name" value="HIT_1"/>
    <property type="match status" value="1"/>
</dbReference>
<dbReference type="InterPro" id="IPR019808">
    <property type="entry name" value="Histidine_triad_CS"/>
</dbReference>
<feature type="domain" description="HIT" evidence="2">
    <location>
        <begin position="10"/>
        <end position="115"/>
    </location>
</feature>
<sequence length="125" mass="13846">MLSTDKAGCRFCLGNELLADEPLGGNRSFYMLGTIDPEMPHVVMIILRRHAESPFDIRSEEWAGLGEMLTMAKAHLEYCDPDGFTLGWNVGAVAGQHVFHVHLHVVARFADERNAGRGIRAIVRG</sequence>
<dbReference type="AlphaFoldDB" id="A0A1C3ULG1"/>
<dbReference type="EMBL" id="FMAF01000002">
    <property type="protein sequence ID" value="SCB16302.1"/>
    <property type="molecule type" value="Genomic_DNA"/>
</dbReference>
<dbReference type="Pfam" id="PF01230">
    <property type="entry name" value="HIT"/>
    <property type="match status" value="1"/>
</dbReference>
<name>A0A1C3ULG1_9HYPH</name>
<evidence type="ECO:0000313" key="3">
    <source>
        <dbReference type="EMBL" id="SCB16302.1"/>
    </source>
</evidence>